<feature type="active site" description="Proton acceptor" evidence="8">
    <location>
        <position position="55"/>
    </location>
</feature>
<evidence type="ECO:0000313" key="11">
    <source>
        <dbReference type="Proteomes" id="UP001524944"/>
    </source>
</evidence>
<keyword evidence="6 8" id="KW-0456">Lyase</keyword>
<evidence type="ECO:0000256" key="1">
    <source>
        <dbReference type="ARBA" id="ARBA00004733"/>
    </source>
</evidence>
<dbReference type="EMBL" id="JANPWE010000004">
    <property type="protein sequence ID" value="MCR6545758.1"/>
    <property type="molecule type" value="Genomic_DNA"/>
</dbReference>
<evidence type="ECO:0000256" key="9">
    <source>
        <dbReference type="RuleBase" id="RU003662"/>
    </source>
</evidence>
<dbReference type="InterPro" id="IPR013785">
    <property type="entry name" value="Aldolase_TIM"/>
</dbReference>
<dbReference type="Gene3D" id="3.20.20.70">
    <property type="entry name" value="Aldolase class I"/>
    <property type="match status" value="1"/>
</dbReference>
<keyword evidence="3 8" id="KW-0028">Amino-acid biosynthesis</keyword>
<keyword evidence="11" id="KW-1185">Reference proteome</keyword>
<dbReference type="CDD" id="cd04724">
    <property type="entry name" value="Tryptophan_synthase_alpha"/>
    <property type="match status" value="1"/>
</dbReference>
<accession>A0ABT1Y4F0</accession>
<evidence type="ECO:0000256" key="2">
    <source>
        <dbReference type="ARBA" id="ARBA00011270"/>
    </source>
</evidence>
<keyword evidence="5 8" id="KW-0057">Aromatic amino acid biosynthesis</keyword>
<evidence type="ECO:0000256" key="8">
    <source>
        <dbReference type="HAMAP-Rule" id="MF_00131"/>
    </source>
</evidence>
<evidence type="ECO:0000313" key="10">
    <source>
        <dbReference type="EMBL" id="MCR6545758.1"/>
    </source>
</evidence>
<evidence type="ECO:0000256" key="7">
    <source>
        <dbReference type="ARBA" id="ARBA00049047"/>
    </source>
</evidence>
<evidence type="ECO:0000256" key="5">
    <source>
        <dbReference type="ARBA" id="ARBA00023141"/>
    </source>
</evidence>
<dbReference type="NCBIfam" id="TIGR00262">
    <property type="entry name" value="trpA"/>
    <property type="match status" value="1"/>
</dbReference>
<evidence type="ECO:0000256" key="6">
    <source>
        <dbReference type="ARBA" id="ARBA00023239"/>
    </source>
</evidence>
<name>A0ABT1Y4F0_9FIRM</name>
<comment type="subunit">
    <text evidence="2 8">Tetramer of two alpha and two beta chains.</text>
</comment>
<protein>
    <recommendedName>
        <fullName evidence="8">Tryptophan synthase alpha chain</fullName>
        <ecNumber evidence="8">4.2.1.20</ecNumber>
    </recommendedName>
</protein>
<keyword evidence="4 8" id="KW-0822">Tryptophan biosynthesis</keyword>
<sequence>MNKLAQVFANGKSFIPFITAGDPDLEVTEELVYQMAAAGADLIELGIPFSDPVAEGAVIQAADQRALESGTTTDKIFVMLNRIRRSCSVPIAFMTYVNPIVVYGTERFMRNCQEVGVDAVIVPDVPYEEKGELEPWAIKHNVHLISMIAPTSRERIRMIAGEAQGFVYCVSSLGVTGVRKEIGGDVAEMIKLVKETKDIPCAIGFGISTPEQAAMMAEFSDGVIVGSAIVKIVEKYGAACVPHVAQYVRTMKDAIMKNTMNSFSKS</sequence>
<dbReference type="Proteomes" id="UP001524944">
    <property type="component" value="Unassembled WGS sequence"/>
</dbReference>
<comment type="pathway">
    <text evidence="1 8">Amino-acid biosynthesis; L-tryptophan biosynthesis; L-tryptophan from chorismate: step 5/5.</text>
</comment>
<dbReference type="InterPro" id="IPR011060">
    <property type="entry name" value="RibuloseP-bd_barrel"/>
</dbReference>
<dbReference type="PANTHER" id="PTHR43406:SF1">
    <property type="entry name" value="TRYPTOPHAN SYNTHASE ALPHA CHAIN, CHLOROPLASTIC"/>
    <property type="match status" value="1"/>
</dbReference>
<dbReference type="PROSITE" id="PS00167">
    <property type="entry name" value="TRP_SYNTHASE_ALPHA"/>
    <property type="match status" value="1"/>
</dbReference>
<comment type="similarity">
    <text evidence="8 9">Belongs to the TrpA family.</text>
</comment>
<dbReference type="SUPFAM" id="SSF51366">
    <property type="entry name" value="Ribulose-phoshate binding barrel"/>
    <property type="match status" value="1"/>
</dbReference>
<dbReference type="GO" id="GO:0004834">
    <property type="term" value="F:tryptophan synthase activity"/>
    <property type="evidence" value="ECO:0007669"/>
    <property type="project" value="UniProtKB-EC"/>
</dbReference>
<dbReference type="Pfam" id="PF00290">
    <property type="entry name" value="Trp_syntA"/>
    <property type="match status" value="1"/>
</dbReference>
<evidence type="ECO:0000256" key="3">
    <source>
        <dbReference type="ARBA" id="ARBA00022605"/>
    </source>
</evidence>
<dbReference type="RefSeq" id="WP_257913309.1">
    <property type="nucleotide sequence ID" value="NZ_JANPWE010000004.1"/>
</dbReference>
<comment type="catalytic activity">
    <reaction evidence="7 8">
        <text>(1S,2R)-1-C-(indol-3-yl)glycerol 3-phosphate + L-serine = D-glyceraldehyde 3-phosphate + L-tryptophan + H2O</text>
        <dbReference type="Rhea" id="RHEA:10532"/>
        <dbReference type="ChEBI" id="CHEBI:15377"/>
        <dbReference type="ChEBI" id="CHEBI:33384"/>
        <dbReference type="ChEBI" id="CHEBI:57912"/>
        <dbReference type="ChEBI" id="CHEBI:58866"/>
        <dbReference type="ChEBI" id="CHEBI:59776"/>
        <dbReference type="EC" id="4.2.1.20"/>
    </reaction>
</comment>
<dbReference type="InterPro" id="IPR002028">
    <property type="entry name" value="Trp_synthase_suA"/>
</dbReference>
<comment type="caution">
    <text evidence="10">The sequence shown here is derived from an EMBL/GenBank/DDBJ whole genome shotgun (WGS) entry which is preliminary data.</text>
</comment>
<comment type="function">
    <text evidence="8">The alpha subunit is responsible for the aldol cleavage of indoleglycerol phosphate to indole and glyceraldehyde 3-phosphate.</text>
</comment>
<dbReference type="PANTHER" id="PTHR43406">
    <property type="entry name" value="TRYPTOPHAN SYNTHASE, ALPHA CHAIN"/>
    <property type="match status" value="1"/>
</dbReference>
<evidence type="ECO:0000256" key="4">
    <source>
        <dbReference type="ARBA" id="ARBA00022822"/>
    </source>
</evidence>
<organism evidence="10 11">
    <name type="scientific">Dehalobacterium formicoaceticum</name>
    <dbReference type="NCBI Taxonomy" id="51515"/>
    <lineage>
        <taxon>Bacteria</taxon>
        <taxon>Bacillati</taxon>
        <taxon>Bacillota</taxon>
        <taxon>Clostridia</taxon>
        <taxon>Eubacteriales</taxon>
        <taxon>Peptococcaceae</taxon>
        <taxon>Dehalobacterium</taxon>
    </lineage>
</organism>
<proteinExistence type="inferred from homology"/>
<dbReference type="InterPro" id="IPR018204">
    <property type="entry name" value="Trp_synthase_alpha_AS"/>
</dbReference>
<feature type="active site" description="Proton acceptor" evidence="8">
    <location>
        <position position="44"/>
    </location>
</feature>
<reference evidence="10 11" key="1">
    <citation type="submission" date="2022-08" db="EMBL/GenBank/DDBJ databases">
        <title>Proteogenomics of the novel Dehalobacterium formicoaceticum strain EZ94 highlights a key role of methyltransferases during anaerobic dichloromethane degradation.</title>
        <authorList>
            <person name="Wasmund K."/>
        </authorList>
    </citation>
    <scope>NUCLEOTIDE SEQUENCE [LARGE SCALE GENOMIC DNA]</scope>
    <source>
        <strain evidence="10 11">EZ94</strain>
    </source>
</reference>
<dbReference type="EC" id="4.2.1.20" evidence="8"/>
<gene>
    <name evidence="8 10" type="primary">trpA</name>
    <name evidence="10" type="ORF">NVS47_09590</name>
</gene>
<dbReference type="HAMAP" id="MF_00131">
    <property type="entry name" value="Trp_synth_alpha"/>
    <property type="match status" value="1"/>
</dbReference>